<evidence type="ECO:0000259" key="2">
    <source>
        <dbReference type="Pfam" id="PF01345"/>
    </source>
</evidence>
<dbReference type="PROSITE" id="PS51257">
    <property type="entry name" value="PROKAR_LIPOPROTEIN"/>
    <property type="match status" value="1"/>
</dbReference>
<evidence type="ECO:0000256" key="1">
    <source>
        <dbReference type="SAM" id="SignalP"/>
    </source>
</evidence>
<accession>A0A1N7DS50</accession>
<feature type="chain" id="PRO_5012546182" evidence="1">
    <location>
        <begin position="18"/>
        <end position="184"/>
    </location>
</feature>
<dbReference type="Proteomes" id="UP000187495">
    <property type="component" value="Unassembled WGS sequence"/>
</dbReference>
<dbReference type="AlphaFoldDB" id="A0A1N7DS50"/>
<gene>
    <name evidence="3" type="ORF">SAMN02745664_10266</name>
</gene>
<keyword evidence="4" id="KW-1185">Reference proteome</keyword>
<evidence type="ECO:0000313" key="3">
    <source>
        <dbReference type="EMBL" id="SIR78571.1"/>
    </source>
</evidence>
<dbReference type="EMBL" id="FTNU01000002">
    <property type="protein sequence ID" value="SIR78571.1"/>
    <property type="molecule type" value="Genomic_DNA"/>
</dbReference>
<organism evidence="3 4">
    <name type="scientific">Moraxella cuniculi DSM 21768</name>
    <dbReference type="NCBI Taxonomy" id="1122245"/>
    <lineage>
        <taxon>Bacteria</taxon>
        <taxon>Pseudomonadati</taxon>
        <taxon>Pseudomonadota</taxon>
        <taxon>Gammaproteobacteria</taxon>
        <taxon>Moraxellales</taxon>
        <taxon>Moraxellaceae</taxon>
        <taxon>Moraxella</taxon>
    </lineage>
</organism>
<dbReference type="InterPro" id="IPR001434">
    <property type="entry name" value="OmcB-like_DUF11"/>
</dbReference>
<dbReference type="Pfam" id="PF01345">
    <property type="entry name" value="DUF11"/>
    <property type="match status" value="1"/>
</dbReference>
<reference evidence="4" key="1">
    <citation type="submission" date="2017-01" db="EMBL/GenBank/DDBJ databases">
        <authorList>
            <person name="Varghese N."/>
            <person name="Submissions S."/>
        </authorList>
    </citation>
    <scope>NUCLEOTIDE SEQUENCE [LARGE SCALE GENOMIC DNA]</scope>
    <source>
        <strain evidence="4">DSM 21768</strain>
    </source>
</reference>
<feature type="domain" description="DUF11" evidence="2">
    <location>
        <begin position="80"/>
        <end position="183"/>
    </location>
</feature>
<evidence type="ECO:0000313" key="4">
    <source>
        <dbReference type="Proteomes" id="UP000187495"/>
    </source>
</evidence>
<protein>
    <submittedName>
        <fullName evidence="3">Conserved repeat domain-containing protein</fullName>
    </submittedName>
</protein>
<dbReference type="RefSeq" id="WP_227516528.1">
    <property type="nucleotide sequence ID" value="NZ_FTNU01000002.1"/>
</dbReference>
<feature type="signal peptide" evidence="1">
    <location>
        <begin position="1"/>
        <end position="17"/>
    </location>
</feature>
<sequence length="184" mass="19293">MKISALAAVVAATFAMTACVTTQPTTTPTTTPVATTGKVAAANVPATRPTVVTSNNVDTVMNAFVVRSVNGQETLEPVTANSNIKAGDLVEYQLLLTNNGKDRVRNMQVALSLPQGISFTGYVSPSVGVQASVDGGRFVFMPVRASVNGVVSNVPFDQYQALRWTVEELGIGATAVVKYRATIN</sequence>
<proteinExistence type="predicted"/>
<name>A0A1N7DS50_9GAMM</name>
<keyword evidence="1" id="KW-0732">Signal</keyword>